<name>A0A372IPL9_9BACT</name>
<accession>A0A372IPL9</accession>
<evidence type="ECO:0000259" key="2">
    <source>
        <dbReference type="PROSITE" id="PS50987"/>
    </source>
</evidence>
<dbReference type="GO" id="GO:0003700">
    <property type="term" value="F:DNA-binding transcription factor activity"/>
    <property type="evidence" value="ECO:0007669"/>
    <property type="project" value="InterPro"/>
</dbReference>
<evidence type="ECO:0000313" key="4">
    <source>
        <dbReference type="Proteomes" id="UP000264702"/>
    </source>
</evidence>
<dbReference type="AlphaFoldDB" id="A0A372IPL9"/>
<gene>
    <name evidence="3" type="ORF">D0Y96_09250</name>
</gene>
<proteinExistence type="predicted"/>
<dbReference type="Proteomes" id="UP000264702">
    <property type="component" value="Unassembled WGS sequence"/>
</dbReference>
<dbReference type="Gene3D" id="1.10.10.10">
    <property type="entry name" value="Winged helix-like DNA-binding domain superfamily/Winged helix DNA-binding domain"/>
    <property type="match status" value="1"/>
</dbReference>
<sequence length="145" mass="15560">MAPAAGSSGEGAVVTDRSGSGGHRPAARLSKGRPSESARPASGVDRVFHALGDPTRRAIVEKLSSEGPVSVSQLAAPLLITLAAVVQHLQVLEVSGLVRTEKVGRVRTCRMEPAGLMLIEQWVSERRSLWQRRFDRLGDLLAEEE</sequence>
<dbReference type="SMART" id="SM00418">
    <property type="entry name" value="HTH_ARSR"/>
    <property type="match status" value="1"/>
</dbReference>
<dbReference type="InterPro" id="IPR011991">
    <property type="entry name" value="ArsR-like_HTH"/>
</dbReference>
<dbReference type="InterPro" id="IPR001845">
    <property type="entry name" value="HTH_ArsR_DNA-bd_dom"/>
</dbReference>
<dbReference type="SUPFAM" id="SSF46785">
    <property type="entry name" value="Winged helix' DNA-binding domain"/>
    <property type="match status" value="1"/>
</dbReference>
<keyword evidence="4" id="KW-1185">Reference proteome</keyword>
<feature type="domain" description="HTH arsR-type" evidence="2">
    <location>
        <begin position="36"/>
        <end position="131"/>
    </location>
</feature>
<evidence type="ECO:0000256" key="1">
    <source>
        <dbReference type="SAM" id="MobiDB-lite"/>
    </source>
</evidence>
<comment type="caution">
    <text evidence="3">The sequence shown here is derived from an EMBL/GenBank/DDBJ whole genome shotgun (WGS) entry which is preliminary data.</text>
</comment>
<reference evidence="3 4" key="1">
    <citation type="submission" date="2018-08" db="EMBL/GenBank/DDBJ databases">
        <title>Acidipila sp. 4G-K13, an acidobacterium isolated from forest soil.</title>
        <authorList>
            <person name="Gao Z.-H."/>
            <person name="Qiu L.-H."/>
        </authorList>
    </citation>
    <scope>NUCLEOTIDE SEQUENCE [LARGE SCALE GENOMIC DNA]</scope>
    <source>
        <strain evidence="3 4">4G-K13</strain>
    </source>
</reference>
<dbReference type="NCBIfam" id="NF033788">
    <property type="entry name" value="HTH_metalloreg"/>
    <property type="match status" value="1"/>
</dbReference>
<dbReference type="PANTHER" id="PTHR38600:SF2">
    <property type="entry name" value="SLL0088 PROTEIN"/>
    <property type="match status" value="1"/>
</dbReference>
<dbReference type="EMBL" id="QVQT01000003">
    <property type="protein sequence ID" value="RFU16910.1"/>
    <property type="molecule type" value="Genomic_DNA"/>
</dbReference>
<protein>
    <submittedName>
        <fullName evidence="3">Transcriptional regulator</fullName>
    </submittedName>
</protein>
<dbReference type="PANTHER" id="PTHR38600">
    <property type="entry name" value="TRANSCRIPTIONAL REGULATORY PROTEIN"/>
    <property type="match status" value="1"/>
</dbReference>
<dbReference type="InterPro" id="IPR036388">
    <property type="entry name" value="WH-like_DNA-bd_sf"/>
</dbReference>
<dbReference type="Pfam" id="PF12840">
    <property type="entry name" value="HTH_20"/>
    <property type="match status" value="1"/>
</dbReference>
<organism evidence="3 4">
    <name type="scientific">Paracidobacterium acidisoli</name>
    <dbReference type="NCBI Taxonomy" id="2303751"/>
    <lineage>
        <taxon>Bacteria</taxon>
        <taxon>Pseudomonadati</taxon>
        <taxon>Acidobacteriota</taxon>
        <taxon>Terriglobia</taxon>
        <taxon>Terriglobales</taxon>
        <taxon>Acidobacteriaceae</taxon>
        <taxon>Paracidobacterium</taxon>
    </lineage>
</organism>
<dbReference type="PRINTS" id="PR00778">
    <property type="entry name" value="HTHARSR"/>
</dbReference>
<feature type="region of interest" description="Disordered" evidence="1">
    <location>
        <begin position="1"/>
        <end position="43"/>
    </location>
</feature>
<dbReference type="CDD" id="cd00090">
    <property type="entry name" value="HTH_ARSR"/>
    <property type="match status" value="1"/>
</dbReference>
<dbReference type="PROSITE" id="PS50987">
    <property type="entry name" value="HTH_ARSR_2"/>
    <property type="match status" value="1"/>
</dbReference>
<dbReference type="OrthoDB" id="9799175at2"/>
<evidence type="ECO:0000313" key="3">
    <source>
        <dbReference type="EMBL" id="RFU16910.1"/>
    </source>
</evidence>
<dbReference type="InterPro" id="IPR036390">
    <property type="entry name" value="WH_DNA-bd_sf"/>
</dbReference>